<keyword evidence="2" id="KW-0479">Metal-binding</keyword>
<comment type="cofactor">
    <cofactor evidence="1">
        <name>Zn(2+)</name>
        <dbReference type="ChEBI" id="CHEBI:29105"/>
    </cofactor>
</comment>
<evidence type="ECO:0000256" key="4">
    <source>
        <dbReference type="ARBA" id="ARBA00022833"/>
    </source>
</evidence>
<dbReference type="GO" id="GO:0016811">
    <property type="term" value="F:hydrolase activity, acting on carbon-nitrogen (but not peptide) bonds, in linear amides"/>
    <property type="evidence" value="ECO:0007669"/>
    <property type="project" value="TreeGrafter"/>
</dbReference>
<evidence type="ECO:0000256" key="3">
    <source>
        <dbReference type="ARBA" id="ARBA00022801"/>
    </source>
</evidence>
<dbReference type="InterPro" id="IPR003785">
    <property type="entry name" value="Creatininase/forma_Hydrolase"/>
</dbReference>
<dbReference type="PANTHER" id="PTHR35005">
    <property type="entry name" value="3-DEHYDRO-SCYLLO-INOSOSE HYDROLASE"/>
    <property type="match status" value="1"/>
</dbReference>
<sequence length="245" mass="27566">MQLTEMFYDQIVDAANRRVPFIIPIGTLEYHAHHLSCGTDTLVVTGCLRELEKEREIVICPPIWYGVASYAVCDARPGHVHVDEDAYTAYLYAIVKSMVAGGIRNLYLIPHHQTEEQALMPMTIACHKAAKKVTMEYMEETYGKGWWGSDAYANYYEALGSNDDPFSYVKVLPLISAEAQHRCGGFDHAGKWETSLMLGTWPELVDLTRCGQNREWFSQSAVEATPALGQHMLACTLDWLRSAIV</sequence>
<dbReference type="Gene3D" id="3.40.50.10310">
    <property type="entry name" value="Creatininase"/>
    <property type="match status" value="1"/>
</dbReference>
<dbReference type="SUPFAM" id="SSF102215">
    <property type="entry name" value="Creatininase"/>
    <property type="match status" value="1"/>
</dbReference>
<dbReference type="AlphaFoldDB" id="A0A9D1IVM8"/>
<evidence type="ECO:0000256" key="2">
    <source>
        <dbReference type="ARBA" id="ARBA00022723"/>
    </source>
</evidence>
<gene>
    <name evidence="6" type="ORF">IAA53_04380</name>
</gene>
<proteinExistence type="inferred from homology"/>
<dbReference type="Proteomes" id="UP000824239">
    <property type="component" value="Unassembled WGS sequence"/>
</dbReference>
<evidence type="ECO:0000313" key="7">
    <source>
        <dbReference type="Proteomes" id="UP000824239"/>
    </source>
</evidence>
<name>A0A9D1IVM8_9FIRM</name>
<evidence type="ECO:0000256" key="1">
    <source>
        <dbReference type="ARBA" id="ARBA00001947"/>
    </source>
</evidence>
<keyword evidence="3" id="KW-0378">Hydrolase</keyword>
<dbReference type="InterPro" id="IPR024087">
    <property type="entry name" value="Creatininase-like_sf"/>
</dbReference>
<dbReference type="GO" id="GO:0009231">
    <property type="term" value="P:riboflavin biosynthetic process"/>
    <property type="evidence" value="ECO:0007669"/>
    <property type="project" value="TreeGrafter"/>
</dbReference>
<protein>
    <submittedName>
        <fullName evidence="6">Creatininase family protein</fullName>
    </submittedName>
</protein>
<comment type="caution">
    <text evidence="6">The sequence shown here is derived from an EMBL/GenBank/DDBJ whole genome shotgun (WGS) entry which is preliminary data.</text>
</comment>
<dbReference type="PANTHER" id="PTHR35005:SF1">
    <property type="entry name" value="2-AMINO-5-FORMYLAMINO-6-RIBOSYLAMINOPYRIMIDIN-4(3H)-ONE 5'-MONOPHOSPHATE DEFORMYLASE"/>
    <property type="match status" value="1"/>
</dbReference>
<accession>A0A9D1IVM8</accession>
<dbReference type="Pfam" id="PF02633">
    <property type="entry name" value="Creatininase"/>
    <property type="match status" value="1"/>
</dbReference>
<evidence type="ECO:0000256" key="5">
    <source>
        <dbReference type="ARBA" id="ARBA00024029"/>
    </source>
</evidence>
<organism evidence="6 7">
    <name type="scientific">Candidatus Avoscillospira avicola</name>
    <dbReference type="NCBI Taxonomy" id="2840706"/>
    <lineage>
        <taxon>Bacteria</taxon>
        <taxon>Bacillati</taxon>
        <taxon>Bacillota</taxon>
        <taxon>Clostridia</taxon>
        <taxon>Eubacteriales</taxon>
        <taxon>Oscillospiraceae</taxon>
        <taxon>Oscillospiraceae incertae sedis</taxon>
        <taxon>Candidatus Avoscillospira</taxon>
    </lineage>
</organism>
<keyword evidence="4" id="KW-0862">Zinc</keyword>
<evidence type="ECO:0000313" key="6">
    <source>
        <dbReference type="EMBL" id="HIR50511.1"/>
    </source>
</evidence>
<reference evidence="6" key="1">
    <citation type="submission" date="2020-10" db="EMBL/GenBank/DDBJ databases">
        <authorList>
            <person name="Gilroy R."/>
        </authorList>
    </citation>
    <scope>NUCLEOTIDE SEQUENCE</scope>
    <source>
        <strain evidence="6">ChiBcec15-4380</strain>
    </source>
</reference>
<dbReference type="GO" id="GO:0046872">
    <property type="term" value="F:metal ion binding"/>
    <property type="evidence" value="ECO:0007669"/>
    <property type="project" value="UniProtKB-KW"/>
</dbReference>
<reference evidence="6" key="2">
    <citation type="journal article" date="2021" name="PeerJ">
        <title>Extensive microbial diversity within the chicken gut microbiome revealed by metagenomics and culture.</title>
        <authorList>
            <person name="Gilroy R."/>
            <person name="Ravi A."/>
            <person name="Getino M."/>
            <person name="Pursley I."/>
            <person name="Horton D.L."/>
            <person name="Alikhan N.F."/>
            <person name="Baker D."/>
            <person name="Gharbi K."/>
            <person name="Hall N."/>
            <person name="Watson M."/>
            <person name="Adriaenssens E.M."/>
            <person name="Foster-Nyarko E."/>
            <person name="Jarju S."/>
            <person name="Secka A."/>
            <person name="Antonio M."/>
            <person name="Oren A."/>
            <person name="Chaudhuri R.R."/>
            <person name="La Ragione R."/>
            <person name="Hildebrand F."/>
            <person name="Pallen M.J."/>
        </authorList>
    </citation>
    <scope>NUCLEOTIDE SEQUENCE</scope>
    <source>
        <strain evidence="6">ChiBcec15-4380</strain>
    </source>
</reference>
<comment type="similarity">
    <text evidence="5">Belongs to the creatininase superfamily.</text>
</comment>
<dbReference type="EMBL" id="DVHE01000036">
    <property type="protein sequence ID" value="HIR50511.1"/>
    <property type="molecule type" value="Genomic_DNA"/>
</dbReference>